<organism evidence="1 2">
    <name type="scientific">Rhizobium mongolense</name>
    <dbReference type="NCBI Taxonomy" id="57676"/>
    <lineage>
        <taxon>Bacteria</taxon>
        <taxon>Pseudomonadati</taxon>
        <taxon>Pseudomonadota</taxon>
        <taxon>Alphaproteobacteria</taxon>
        <taxon>Hyphomicrobiales</taxon>
        <taxon>Rhizobiaceae</taxon>
        <taxon>Rhizobium/Agrobacterium group</taxon>
        <taxon>Rhizobium</taxon>
    </lineage>
</organism>
<accession>A0ABR6IFQ9</accession>
<evidence type="ECO:0000313" key="1">
    <source>
        <dbReference type="EMBL" id="MBB4226694.1"/>
    </source>
</evidence>
<protein>
    <submittedName>
        <fullName evidence="1">Uncharacterized protein</fullName>
    </submittedName>
</protein>
<sequence length="32" mass="3886">MRRPLVKARRRRSKSSIGSIWSKIFVRQSKNR</sequence>
<comment type="caution">
    <text evidence="1">The sequence shown here is derived from an EMBL/GenBank/DDBJ whole genome shotgun (WGS) entry which is preliminary data.</text>
</comment>
<keyword evidence="2" id="KW-1185">Reference proteome</keyword>
<dbReference type="EMBL" id="JACIFX010000001">
    <property type="protein sequence ID" value="MBB4226694.1"/>
    <property type="molecule type" value="Genomic_DNA"/>
</dbReference>
<name>A0ABR6IFQ9_9HYPH</name>
<dbReference type="Proteomes" id="UP000551353">
    <property type="component" value="Unassembled WGS sequence"/>
</dbReference>
<evidence type="ECO:0000313" key="2">
    <source>
        <dbReference type="Proteomes" id="UP000551353"/>
    </source>
</evidence>
<proteinExistence type="predicted"/>
<reference evidence="1 2" key="1">
    <citation type="submission" date="2020-08" db="EMBL/GenBank/DDBJ databases">
        <title>Genomic Encyclopedia of Type Strains, Phase IV (KMG-V): Genome sequencing to study the core and pangenomes of soil and plant-associated prokaryotes.</title>
        <authorList>
            <person name="Whitman W."/>
        </authorList>
    </citation>
    <scope>NUCLEOTIDE SEQUENCE [LARGE SCALE GENOMIC DNA]</scope>
    <source>
        <strain evidence="1 2">SEMIA 4087</strain>
    </source>
</reference>
<gene>
    <name evidence="1" type="ORF">GGD56_000514</name>
</gene>